<protein>
    <recommendedName>
        <fullName evidence="7">Citramalate synthase</fullName>
        <ecNumber evidence="7">2.3.3.21</ecNumber>
    </recommendedName>
</protein>
<dbReference type="EC" id="2.3.3.21" evidence="7"/>
<comment type="pathway">
    <text evidence="1">Amino-acid biosynthesis; L-isoleucine biosynthesis; 2-oxobutanoate from pyruvate: step 1/3.</text>
</comment>
<dbReference type="InterPro" id="IPR005675">
    <property type="entry name" value="Citramal_synthase"/>
</dbReference>
<proteinExistence type="inferred from homology"/>
<dbReference type="InterPro" id="IPR054691">
    <property type="entry name" value="LeuA/HCS_post-cat"/>
</dbReference>
<gene>
    <name evidence="10" type="ORF">A3207_04875</name>
</gene>
<dbReference type="GO" id="GO:0009098">
    <property type="term" value="P:L-leucine biosynthetic process"/>
    <property type="evidence" value="ECO:0007669"/>
    <property type="project" value="InterPro"/>
</dbReference>
<dbReference type="EMBL" id="LVVT01000024">
    <property type="protein sequence ID" value="TQS81207.1"/>
    <property type="molecule type" value="Genomic_DNA"/>
</dbReference>
<evidence type="ECO:0000256" key="6">
    <source>
        <dbReference type="ARBA" id="ARBA00023304"/>
    </source>
</evidence>
<evidence type="ECO:0000256" key="4">
    <source>
        <dbReference type="ARBA" id="ARBA00022624"/>
    </source>
</evidence>
<accession>A0A8J8TCX2</accession>
<dbReference type="Gene3D" id="3.30.160.270">
    <property type="match status" value="1"/>
</dbReference>
<dbReference type="InterPro" id="IPR002034">
    <property type="entry name" value="AIPM/Hcit_synth_CS"/>
</dbReference>
<comment type="similarity">
    <text evidence="2 8">Belongs to the alpha-IPM synthase/homocitrate synthase family.</text>
</comment>
<dbReference type="Gene3D" id="3.20.20.70">
    <property type="entry name" value="Aldolase class I"/>
    <property type="match status" value="1"/>
</dbReference>
<keyword evidence="6" id="KW-0100">Branched-chain amino acid biosynthesis</keyword>
<dbReference type="Gene3D" id="1.10.238.260">
    <property type="match status" value="1"/>
</dbReference>
<evidence type="ECO:0000256" key="2">
    <source>
        <dbReference type="ARBA" id="ARBA00006154"/>
    </source>
</evidence>
<dbReference type="AlphaFoldDB" id="A0A8J8TCX2"/>
<dbReference type="NCBIfam" id="TIGR00977">
    <property type="entry name" value="citramal_synth"/>
    <property type="match status" value="1"/>
</dbReference>
<dbReference type="Pfam" id="PF00682">
    <property type="entry name" value="HMGL-like"/>
    <property type="match status" value="1"/>
</dbReference>
<dbReference type="GO" id="GO:0043714">
    <property type="term" value="F:(R)-citramalate synthase activity"/>
    <property type="evidence" value="ECO:0007669"/>
    <property type="project" value="UniProtKB-UniRule"/>
</dbReference>
<organism evidence="10 11">
    <name type="scientific">Candidatus Methanomassiliicoccus intestinalis</name>
    <dbReference type="NCBI Taxonomy" id="1406512"/>
    <lineage>
        <taxon>Archaea</taxon>
        <taxon>Methanobacteriati</taxon>
        <taxon>Thermoplasmatota</taxon>
        <taxon>Thermoplasmata</taxon>
        <taxon>Methanomassiliicoccales</taxon>
        <taxon>Methanomassiliicoccaceae</taxon>
        <taxon>Methanomassiliicoccus</taxon>
    </lineage>
</organism>
<evidence type="ECO:0000256" key="5">
    <source>
        <dbReference type="ARBA" id="ARBA00022679"/>
    </source>
</evidence>
<feature type="domain" description="Pyruvate carboxyltransferase" evidence="9">
    <location>
        <begin position="4"/>
        <end position="268"/>
    </location>
</feature>
<dbReference type="SUPFAM" id="SSF51569">
    <property type="entry name" value="Aldolase"/>
    <property type="match status" value="1"/>
</dbReference>
<evidence type="ECO:0000256" key="8">
    <source>
        <dbReference type="RuleBase" id="RU003523"/>
    </source>
</evidence>
<dbReference type="CDD" id="cd07941">
    <property type="entry name" value="DRE_TIM_LeuA3"/>
    <property type="match status" value="1"/>
</dbReference>
<dbReference type="PANTHER" id="PTHR43538">
    <property type="entry name" value="ALPHA-IPM SYNTHASE/HOMOCITRATE SYNTHASE"/>
    <property type="match status" value="1"/>
</dbReference>
<dbReference type="SMART" id="SM00917">
    <property type="entry name" value="LeuA_dimer"/>
    <property type="match status" value="1"/>
</dbReference>
<dbReference type="PROSITE" id="PS50991">
    <property type="entry name" value="PYR_CT"/>
    <property type="match status" value="1"/>
</dbReference>
<keyword evidence="5 8" id="KW-0808">Transferase</keyword>
<dbReference type="InterPro" id="IPR000891">
    <property type="entry name" value="PYR_CT"/>
</dbReference>
<dbReference type="PANTHER" id="PTHR43538:SF1">
    <property type="entry name" value="(R)-CITRAMALATE SYNTHASE"/>
    <property type="match status" value="1"/>
</dbReference>
<comment type="caution">
    <text evidence="10">The sequence shown here is derived from an EMBL/GenBank/DDBJ whole genome shotgun (WGS) entry which is preliminary data.</text>
</comment>
<evidence type="ECO:0000256" key="3">
    <source>
        <dbReference type="ARBA" id="ARBA00022605"/>
    </source>
</evidence>
<keyword evidence="3" id="KW-0028">Amino-acid biosynthesis</keyword>
<dbReference type="UniPathway" id="UPA00047">
    <property type="reaction ID" value="UER00066"/>
</dbReference>
<dbReference type="Proteomes" id="UP000752814">
    <property type="component" value="Unassembled WGS sequence"/>
</dbReference>
<dbReference type="RefSeq" id="WP_400195141.1">
    <property type="nucleotide sequence ID" value="NZ_CAYAYE010000021.1"/>
</dbReference>
<dbReference type="PROSITE" id="PS00815">
    <property type="entry name" value="AIPM_HOMOCIT_SYNTH_1"/>
    <property type="match status" value="1"/>
</dbReference>
<evidence type="ECO:0000256" key="7">
    <source>
        <dbReference type="NCBIfam" id="TIGR00977"/>
    </source>
</evidence>
<dbReference type="Pfam" id="PF22617">
    <property type="entry name" value="HCS_D2"/>
    <property type="match status" value="1"/>
</dbReference>
<dbReference type="GO" id="GO:0009097">
    <property type="term" value="P:isoleucine biosynthetic process"/>
    <property type="evidence" value="ECO:0007669"/>
    <property type="project" value="UniProtKB-UniRule"/>
</dbReference>
<dbReference type="SUPFAM" id="SSF110921">
    <property type="entry name" value="2-isopropylmalate synthase LeuA, allosteric (dimerisation) domain"/>
    <property type="match status" value="1"/>
</dbReference>
<name>A0A8J8TCX2_9ARCH</name>
<dbReference type="InterPro" id="IPR013709">
    <property type="entry name" value="2-isopropylmalate_synth_dimer"/>
</dbReference>
<sequence length="522" mass="56629">MEKIQIYDTTLRDGAQAEGISFSTEDKLDIASKLDLFGIDYIEGGWPSSNPKDSSFFDSAKNSRFNHAKLTAFGSTRRVGLACSNDPSIKSIAESGVKCASIFGKSWDFHVTDALRISLDENLEIVADSISFLKNRGMEVLFCAEHFFDGYLHSSDYALSVLEAAESAGADWLVLCDTNGGTLPSAVEDITAIVVEQFRTPVGIHAHNDADLAVANTLAAVSAGASMVQGTINGIGERCGNANLCSIIPNLELKMGLKTNIPDLSQLTAISKFVSETANMTVGRKLPYVGTSAFAHKGGIHVSAVLKDSRTYEHIDPSIVGNERRILISELSGNSSLKAKLGELGIDLDDEDGKRILQRIKDMESQGYQFEGAEASFELLIRRMKDGLRPPFRVEGFRIFVDVTEANVSSEASIKVFDVSGMMEHTAANGNGPVNALDRAVRKALERFYPNLKDVKLVDYKVRVIDGKEATGAKVRVLMRNTDGFDSWTTIGVSTNVIEASLSALLDSLEYKLLKSKEATAN</sequence>
<keyword evidence="4" id="KW-0412">Isoleucine biosynthesis</keyword>
<dbReference type="InterPro" id="IPR036230">
    <property type="entry name" value="LeuA_allosteric_dom_sf"/>
</dbReference>
<evidence type="ECO:0000313" key="11">
    <source>
        <dbReference type="Proteomes" id="UP000752814"/>
    </source>
</evidence>
<evidence type="ECO:0000313" key="10">
    <source>
        <dbReference type="EMBL" id="TQS81207.1"/>
    </source>
</evidence>
<dbReference type="Pfam" id="PF08502">
    <property type="entry name" value="LeuA_dimer"/>
    <property type="match status" value="1"/>
</dbReference>
<dbReference type="InterPro" id="IPR013785">
    <property type="entry name" value="Aldolase_TIM"/>
</dbReference>
<reference evidence="10" key="1">
    <citation type="submission" date="2016-03" db="EMBL/GenBank/DDBJ databases">
        <authorList>
            <person name="Borrel G."/>
            <person name="Mccann A."/>
            <person name="O'Toole P.W."/>
        </authorList>
    </citation>
    <scope>NUCLEOTIDE SEQUENCE</scope>
    <source>
        <strain evidence="10">183</strain>
    </source>
</reference>
<dbReference type="GO" id="GO:0003852">
    <property type="term" value="F:2-isopropylmalate synthase activity"/>
    <property type="evidence" value="ECO:0007669"/>
    <property type="project" value="InterPro"/>
</dbReference>
<evidence type="ECO:0000259" key="9">
    <source>
        <dbReference type="PROSITE" id="PS50991"/>
    </source>
</evidence>
<evidence type="ECO:0000256" key="1">
    <source>
        <dbReference type="ARBA" id="ARBA00004743"/>
    </source>
</evidence>